<dbReference type="EMBL" id="JANPWB010000015">
    <property type="protein sequence ID" value="KAJ1088869.1"/>
    <property type="molecule type" value="Genomic_DNA"/>
</dbReference>
<feature type="region of interest" description="Disordered" evidence="1">
    <location>
        <begin position="1"/>
        <end position="30"/>
    </location>
</feature>
<feature type="region of interest" description="Disordered" evidence="1">
    <location>
        <begin position="42"/>
        <end position="65"/>
    </location>
</feature>
<gene>
    <name evidence="2" type="ORF">NDU88_002023</name>
</gene>
<name>A0AAV7LD48_PLEWA</name>
<dbReference type="AlphaFoldDB" id="A0AAV7LD48"/>
<proteinExistence type="predicted"/>
<evidence type="ECO:0000256" key="1">
    <source>
        <dbReference type="SAM" id="MobiDB-lite"/>
    </source>
</evidence>
<evidence type="ECO:0000313" key="2">
    <source>
        <dbReference type="EMBL" id="KAJ1088869.1"/>
    </source>
</evidence>
<keyword evidence="3" id="KW-1185">Reference proteome</keyword>
<protein>
    <submittedName>
        <fullName evidence="2">Uncharacterized protein</fullName>
    </submittedName>
</protein>
<accession>A0AAV7LD48</accession>
<organism evidence="2 3">
    <name type="scientific">Pleurodeles waltl</name>
    <name type="common">Iberian ribbed newt</name>
    <dbReference type="NCBI Taxonomy" id="8319"/>
    <lineage>
        <taxon>Eukaryota</taxon>
        <taxon>Metazoa</taxon>
        <taxon>Chordata</taxon>
        <taxon>Craniata</taxon>
        <taxon>Vertebrata</taxon>
        <taxon>Euteleostomi</taxon>
        <taxon>Amphibia</taxon>
        <taxon>Batrachia</taxon>
        <taxon>Caudata</taxon>
        <taxon>Salamandroidea</taxon>
        <taxon>Salamandridae</taxon>
        <taxon>Pleurodelinae</taxon>
        <taxon>Pleurodeles</taxon>
    </lineage>
</organism>
<comment type="caution">
    <text evidence="2">The sequence shown here is derived from an EMBL/GenBank/DDBJ whole genome shotgun (WGS) entry which is preliminary data.</text>
</comment>
<evidence type="ECO:0000313" key="3">
    <source>
        <dbReference type="Proteomes" id="UP001066276"/>
    </source>
</evidence>
<dbReference type="Proteomes" id="UP001066276">
    <property type="component" value="Chromosome 11"/>
</dbReference>
<reference evidence="2" key="1">
    <citation type="journal article" date="2022" name="bioRxiv">
        <title>Sequencing and chromosome-scale assembly of the giantPleurodeles waltlgenome.</title>
        <authorList>
            <person name="Brown T."/>
            <person name="Elewa A."/>
            <person name="Iarovenko S."/>
            <person name="Subramanian E."/>
            <person name="Araus A.J."/>
            <person name="Petzold A."/>
            <person name="Susuki M."/>
            <person name="Suzuki K.-i.T."/>
            <person name="Hayashi T."/>
            <person name="Toyoda A."/>
            <person name="Oliveira C."/>
            <person name="Osipova E."/>
            <person name="Leigh N.D."/>
            <person name="Simon A."/>
            <person name="Yun M.H."/>
        </authorList>
    </citation>
    <scope>NUCLEOTIDE SEQUENCE</scope>
    <source>
        <strain evidence="2">20211129_DDA</strain>
        <tissue evidence="2">Liver</tissue>
    </source>
</reference>
<sequence>MDVRVDSLGVPAARRSRPTSPPQLPQCRGRVPHFPRSLGAQAQQRVQQPTWRGLRSAPAPALLTTGTARPPRFPCMGCHLWLYMLRCDFLPRMRRRSAAIRTPRALGGLAPSV</sequence>